<feature type="compositionally biased region" description="Basic and acidic residues" evidence="2">
    <location>
        <begin position="664"/>
        <end position="678"/>
    </location>
</feature>
<accession>A0AAN7ZTK2</accession>
<feature type="compositionally biased region" description="Basic and acidic residues" evidence="2">
    <location>
        <begin position="206"/>
        <end position="220"/>
    </location>
</feature>
<comment type="caution">
    <text evidence="4">The sequence shown here is derived from an EMBL/GenBank/DDBJ whole genome shotgun (WGS) entry which is preliminary data.</text>
</comment>
<dbReference type="InterPro" id="IPR039892">
    <property type="entry name" value="Spa2/Sph1"/>
</dbReference>
<protein>
    <recommendedName>
        <fullName evidence="3">GIT Spa2 homology (SHD) domain-containing protein</fullName>
    </recommendedName>
</protein>
<dbReference type="Proteomes" id="UP001306508">
    <property type="component" value="Unassembled WGS sequence"/>
</dbReference>
<gene>
    <name evidence="4" type="ORF">RI543_000043</name>
</gene>
<dbReference type="GO" id="GO:0005934">
    <property type="term" value="C:cellular bud tip"/>
    <property type="evidence" value="ECO:0007669"/>
    <property type="project" value="TreeGrafter"/>
</dbReference>
<feature type="compositionally biased region" description="Basic and acidic residues" evidence="2">
    <location>
        <begin position="623"/>
        <end position="657"/>
    </location>
</feature>
<sequence length="691" mass="79610">MTVEQHIPTFSKYYIDIQNYFNLKNPNPQEFDFEKQVNSSKGSHSKLSTLTETQFLELSTDVHDELQRRSNSDTEHAESRLKPINVFHKKRNIAREKLSLLSESRFNDLLTDIMQEIERRDYCIKEISNVKDDSKDQLNRNLSQEFTDTSTPLKKIPSTDANTTNHTNKEDTIQQTVIAPIKASINWSSDEEEEGENEENEEISEKEDRHEGKTEEKEKSLSITSNSKKELNTLDQRNIEAEMNFIKDHQSNKFSNDNSGIQIKEKSTKSTKIEVPQNDIIVSETISINKDMKVTEPIFKQLEKQTYSKDDDEFDFNTPSKTMLTNNKTTTETLVMNELDNRNVDSSNTDSMKTIESLKNENLKLKQELEFLKNKNKNKNNNYTDQKILSNKHNLQFDQYIDPSGHIPLDLVKTFQSLTTNLYSIINESDHLTKKKELGNDLFTKIFQISKNLQEIMLLSTIPEAENNIILLRTALSHLITSIRYYCSFNDLLPKITVNTTISDLCFSFCNLVSVVKIKYIDPKNTKIDDTDFLLNLNEVTLVNSVDTEEILSPNSSSKVKPLRLAEKFHAFDSSTNSIDNNSNNFSKDLLTSESSISTTARSTLNKGLLYERIDIKSVASSQEKKESKKNIQMKIHKDESSTKQETPKIFDLHNNETRGNSKKGPERSHSFMDRFKKEKIVDRLKHIGAK</sequence>
<evidence type="ECO:0000313" key="5">
    <source>
        <dbReference type="Proteomes" id="UP001306508"/>
    </source>
</evidence>
<dbReference type="GO" id="GO:0043332">
    <property type="term" value="C:mating projection tip"/>
    <property type="evidence" value="ECO:0007669"/>
    <property type="project" value="TreeGrafter"/>
</dbReference>
<dbReference type="Pfam" id="PF08518">
    <property type="entry name" value="GIT_SHD"/>
    <property type="match status" value="2"/>
</dbReference>
<organism evidence="4 5">
    <name type="scientific">Arxiozyma heterogenica</name>
    <dbReference type="NCBI Taxonomy" id="278026"/>
    <lineage>
        <taxon>Eukaryota</taxon>
        <taxon>Fungi</taxon>
        <taxon>Dikarya</taxon>
        <taxon>Ascomycota</taxon>
        <taxon>Saccharomycotina</taxon>
        <taxon>Saccharomycetes</taxon>
        <taxon>Saccharomycetales</taxon>
        <taxon>Saccharomycetaceae</taxon>
        <taxon>Arxiozyma</taxon>
    </lineage>
</organism>
<dbReference type="InterPro" id="IPR013724">
    <property type="entry name" value="GIT_SHD"/>
</dbReference>
<reference evidence="5" key="1">
    <citation type="submission" date="2023-07" db="EMBL/GenBank/DDBJ databases">
        <title>A draft genome of Kazachstania heterogenica Y-27499.</title>
        <authorList>
            <person name="Donic C."/>
            <person name="Kralova J.S."/>
            <person name="Fidel L."/>
            <person name="Ben-Dor S."/>
            <person name="Jung S."/>
        </authorList>
    </citation>
    <scope>NUCLEOTIDE SEQUENCE [LARGE SCALE GENOMIC DNA]</scope>
    <source>
        <strain evidence="5">Y27499</strain>
    </source>
</reference>
<dbReference type="GO" id="GO:0007124">
    <property type="term" value="P:pseudohyphal growth"/>
    <property type="evidence" value="ECO:0007669"/>
    <property type="project" value="TreeGrafter"/>
</dbReference>
<dbReference type="EMBL" id="JAWIZZ010000002">
    <property type="protein sequence ID" value="KAK5782489.1"/>
    <property type="molecule type" value="Genomic_DNA"/>
</dbReference>
<dbReference type="GO" id="GO:0005826">
    <property type="term" value="C:actomyosin contractile ring"/>
    <property type="evidence" value="ECO:0007669"/>
    <property type="project" value="TreeGrafter"/>
</dbReference>
<dbReference type="PANTHER" id="PTHR21601">
    <property type="entry name" value="SPA2 PROTEIN"/>
    <property type="match status" value="1"/>
</dbReference>
<feature type="region of interest" description="Disordered" evidence="2">
    <location>
        <begin position="620"/>
        <end position="678"/>
    </location>
</feature>
<feature type="region of interest" description="Disordered" evidence="2">
    <location>
        <begin position="144"/>
        <end position="232"/>
    </location>
</feature>
<keyword evidence="5" id="KW-1185">Reference proteome</keyword>
<dbReference type="GO" id="GO:0005078">
    <property type="term" value="F:MAP-kinase scaffold activity"/>
    <property type="evidence" value="ECO:0007669"/>
    <property type="project" value="TreeGrafter"/>
</dbReference>
<name>A0AAN7ZTK2_9SACH</name>
<evidence type="ECO:0000313" key="4">
    <source>
        <dbReference type="EMBL" id="KAK5782489.1"/>
    </source>
</evidence>
<proteinExistence type="predicted"/>
<dbReference type="GO" id="GO:0005935">
    <property type="term" value="C:cellular bud neck"/>
    <property type="evidence" value="ECO:0007669"/>
    <property type="project" value="TreeGrafter"/>
</dbReference>
<feature type="domain" description="GIT Spa2 homology (SHD)" evidence="3">
    <location>
        <begin position="43"/>
        <end position="73"/>
    </location>
</feature>
<dbReference type="GO" id="GO:0007121">
    <property type="term" value="P:bipolar cellular bud site selection"/>
    <property type="evidence" value="ECO:0007669"/>
    <property type="project" value="TreeGrafter"/>
</dbReference>
<dbReference type="PANTHER" id="PTHR21601:SF0">
    <property type="entry name" value="PROTEIN SPA2-RELATED"/>
    <property type="match status" value="1"/>
</dbReference>
<evidence type="ECO:0000256" key="1">
    <source>
        <dbReference type="SAM" id="Coils"/>
    </source>
</evidence>
<evidence type="ECO:0000256" key="2">
    <source>
        <dbReference type="SAM" id="MobiDB-lite"/>
    </source>
</evidence>
<dbReference type="GO" id="GO:1902716">
    <property type="term" value="C:cell cortex of growing cell tip"/>
    <property type="evidence" value="ECO:0007669"/>
    <property type="project" value="TreeGrafter"/>
</dbReference>
<evidence type="ECO:0000259" key="3">
    <source>
        <dbReference type="SMART" id="SM00555"/>
    </source>
</evidence>
<keyword evidence="1" id="KW-0175">Coiled coil</keyword>
<dbReference type="GO" id="GO:0000131">
    <property type="term" value="C:incipient cellular bud site"/>
    <property type="evidence" value="ECO:0007669"/>
    <property type="project" value="TreeGrafter"/>
</dbReference>
<dbReference type="GO" id="GO:0036267">
    <property type="term" value="P:invasive filamentous growth"/>
    <property type="evidence" value="ECO:0007669"/>
    <property type="project" value="TreeGrafter"/>
</dbReference>
<dbReference type="AlphaFoldDB" id="A0AAN7ZTK2"/>
<feature type="coiled-coil region" evidence="1">
    <location>
        <begin position="348"/>
        <end position="382"/>
    </location>
</feature>
<feature type="domain" description="GIT Spa2 homology (SHD)" evidence="3">
    <location>
        <begin position="94"/>
        <end position="125"/>
    </location>
</feature>
<dbReference type="SMART" id="SM00555">
    <property type="entry name" value="GIT"/>
    <property type="match status" value="2"/>
</dbReference>
<feature type="compositionally biased region" description="Acidic residues" evidence="2">
    <location>
        <begin position="189"/>
        <end position="205"/>
    </location>
</feature>